<feature type="compositionally biased region" description="Polar residues" evidence="4">
    <location>
        <begin position="50"/>
        <end position="59"/>
    </location>
</feature>
<feature type="compositionally biased region" description="Low complexity" evidence="4">
    <location>
        <begin position="16"/>
        <end position="35"/>
    </location>
</feature>
<evidence type="ECO:0000313" key="6">
    <source>
        <dbReference type="EMBL" id="KAL2269959.1"/>
    </source>
</evidence>
<dbReference type="GeneID" id="98123025"/>
<keyword evidence="5" id="KW-0472">Membrane</keyword>
<dbReference type="PANTHER" id="PTHR31306:SF5">
    <property type="entry name" value="ALPHA-1,6-MANNOSYLTRANSFERASE MNN10-RELATED"/>
    <property type="match status" value="1"/>
</dbReference>
<dbReference type="PANTHER" id="PTHR31306">
    <property type="entry name" value="ALPHA-1,6-MANNOSYLTRANSFERASE MNN11-RELATED"/>
    <property type="match status" value="1"/>
</dbReference>
<comment type="similarity">
    <text evidence="1">Belongs to the glycosyltransferase 34 family.</text>
</comment>
<keyword evidence="3" id="KW-0808">Transferase</keyword>
<evidence type="ECO:0000256" key="1">
    <source>
        <dbReference type="ARBA" id="ARBA00005664"/>
    </source>
</evidence>
<protein>
    <submittedName>
        <fullName evidence="6">Uncharacterized protein</fullName>
    </submittedName>
</protein>
<keyword evidence="7" id="KW-1185">Reference proteome</keyword>
<keyword evidence="2" id="KW-0328">Glycosyltransferase</keyword>
<keyword evidence="5" id="KW-1133">Transmembrane helix</keyword>
<dbReference type="Pfam" id="PF05637">
    <property type="entry name" value="Glyco_transf_34"/>
    <property type="match status" value="1"/>
</dbReference>
<evidence type="ECO:0000256" key="3">
    <source>
        <dbReference type="ARBA" id="ARBA00022679"/>
    </source>
</evidence>
<proteinExistence type="inferred from homology"/>
<dbReference type="Gene3D" id="3.90.550.10">
    <property type="entry name" value="Spore Coat Polysaccharide Biosynthesis Protein SpsA, Chain A"/>
    <property type="match status" value="1"/>
</dbReference>
<evidence type="ECO:0000256" key="2">
    <source>
        <dbReference type="ARBA" id="ARBA00022676"/>
    </source>
</evidence>
<gene>
    <name evidence="6" type="ORF">VTJ83DRAFT_2143</name>
</gene>
<dbReference type="InterPro" id="IPR029044">
    <property type="entry name" value="Nucleotide-diphossugar_trans"/>
</dbReference>
<keyword evidence="5" id="KW-0812">Transmembrane</keyword>
<evidence type="ECO:0000313" key="7">
    <source>
        <dbReference type="Proteomes" id="UP001600064"/>
    </source>
</evidence>
<feature type="compositionally biased region" description="Gly residues" evidence="4">
    <location>
        <begin position="75"/>
        <end position="85"/>
    </location>
</feature>
<evidence type="ECO:0000256" key="4">
    <source>
        <dbReference type="SAM" id="MobiDB-lite"/>
    </source>
</evidence>
<accession>A0ABR4DIW0</accession>
<dbReference type="Proteomes" id="UP001600064">
    <property type="component" value="Unassembled WGS sequence"/>
</dbReference>
<dbReference type="RefSeq" id="XP_070868683.1">
    <property type="nucleotide sequence ID" value="XM_071008381.1"/>
</dbReference>
<evidence type="ECO:0000256" key="5">
    <source>
        <dbReference type="SAM" id="Phobius"/>
    </source>
</evidence>
<feature type="region of interest" description="Disordered" evidence="4">
    <location>
        <begin position="1"/>
        <end position="94"/>
    </location>
</feature>
<name>A0ABR4DIW0_9PEZI</name>
<dbReference type="InterPro" id="IPR008630">
    <property type="entry name" value="Glyco_trans_34"/>
</dbReference>
<organism evidence="6 7">
    <name type="scientific">Remersonia thermophila</name>
    <dbReference type="NCBI Taxonomy" id="72144"/>
    <lineage>
        <taxon>Eukaryota</taxon>
        <taxon>Fungi</taxon>
        <taxon>Dikarya</taxon>
        <taxon>Ascomycota</taxon>
        <taxon>Pezizomycotina</taxon>
        <taxon>Sordariomycetes</taxon>
        <taxon>Sordariomycetidae</taxon>
        <taxon>Sordariales</taxon>
        <taxon>Sordariales incertae sedis</taxon>
        <taxon>Remersonia</taxon>
    </lineage>
</organism>
<feature type="transmembrane region" description="Helical" evidence="5">
    <location>
        <begin position="162"/>
        <end position="181"/>
    </location>
</feature>
<reference evidence="6 7" key="1">
    <citation type="journal article" date="2024" name="Commun. Biol.">
        <title>Comparative genomic analysis of thermophilic fungi reveals convergent evolutionary adaptations and gene losses.</title>
        <authorList>
            <person name="Steindorff A.S."/>
            <person name="Aguilar-Pontes M.V."/>
            <person name="Robinson A.J."/>
            <person name="Andreopoulos B."/>
            <person name="LaButti K."/>
            <person name="Kuo A."/>
            <person name="Mondo S."/>
            <person name="Riley R."/>
            <person name="Otillar R."/>
            <person name="Haridas S."/>
            <person name="Lipzen A."/>
            <person name="Grimwood J."/>
            <person name="Schmutz J."/>
            <person name="Clum A."/>
            <person name="Reid I.D."/>
            <person name="Moisan M.C."/>
            <person name="Butler G."/>
            <person name="Nguyen T.T.M."/>
            <person name="Dewar K."/>
            <person name="Conant G."/>
            <person name="Drula E."/>
            <person name="Henrissat B."/>
            <person name="Hansel C."/>
            <person name="Singer S."/>
            <person name="Hutchinson M.I."/>
            <person name="de Vries R.P."/>
            <person name="Natvig D.O."/>
            <person name="Powell A.J."/>
            <person name="Tsang A."/>
            <person name="Grigoriev I.V."/>
        </authorList>
    </citation>
    <scope>NUCLEOTIDE SEQUENCE [LARGE SCALE GENOMIC DNA]</scope>
    <source>
        <strain evidence="6 7">ATCC 22073</strain>
    </source>
</reference>
<dbReference type="EMBL" id="JAZGUE010000002">
    <property type="protein sequence ID" value="KAL2269959.1"/>
    <property type="molecule type" value="Genomic_DNA"/>
</dbReference>
<sequence length="499" mass="57472">MDNFSACSRSTSLWGPSRPSRTPTTPMSLSRSTSPIPGGGWATPGLDMTNGRSSPTRAASGTPAAWQQSSRLGRSPGGGSGGSGGSRKNNQYRYPSFSTRTQGFFGRHMRHLSNTLPRFNSSSSYADKEKLGRGRWSPRNTTLSGRVLSLLGRMGRKMKLRLLVLLFFLLALLVLFSSSFVHRWRRSSWWGGGGGERFVMVVGANVGGGVADWKGEKEWAIERHSLHNKKQYARRWGYDLEIVDMKTQKRYAHEWREGWEKADFLRQALQKYPKAEWFWWLDLTTYIMEPSYSLQHHIFSGLARHVYRDINEFNPLNISHPFTDPYLDAESRSPVGDGRPESIHLILSQDCSGFNLGSFFVRRSEWTDRLLDVWWDPVAYEQRHTEWPHKEQDALEELYASHPWVRKHTAFLPQRMINSFPQGACAKDDGGRDERFHYDKKDRDFLVNMAGCEFGRDCWAEMSEFKELSRHLNRSWWDRLKEDVVAAAWENMTGRKAKQ</sequence>
<comment type="caution">
    <text evidence="6">The sequence shown here is derived from an EMBL/GenBank/DDBJ whole genome shotgun (WGS) entry which is preliminary data.</text>
</comment>
<feature type="compositionally biased region" description="Polar residues" evidence="4">
    <location>
        <begin position="1"/>
        <end position="14"/>
    </location>
</feature>